<evidence type="ECO:0000256" key="3">
    <source>
        <dbReference type="ARBA" id="ARBA00022723"/>
    </source>
</evidence>
<dbReference type="SUPFAM" id="SSF51261">
    <property type="entry name" value="Duplicated hybrid motif"/>
    <property type="match status" value="1"/>
</dbReference>
<comment type="cofactor">
    <cofactor evidence="1">
        <name>Zn(2+)</name>
        <dbReference type="ChEBI" id="CHEBI:29105"/>
    </cofactor>
</comment>
<evidence type="ECO:0000256" key="2">
    <source>
        <dbReference type="ARBA" id="ARBA00022670"/>
    </source>
</evidence>
<evidence type="ECO:0000256" key="9">
    <source>
        <dbReference type="SAM" id="SignalP"/>
    </source>
</evidence>
<sequence>MTRIPALLGVLLLAASPAAAQPLTPQSFTPGAVEEAQRAAQAERAAAEAAARAAATAAAEERRLAERRVEAARRAQAADQRKGEAEEGLAAARTAADAARAEGRARAEALAPMLPLMLRLGLWPAESLLAVPGPPEDRLRGLLVLQSLSRQLATEAASLRAAEAEAARRAAQAAERAAALREAEAQARAASAALDAELKAARDRRAGAEDAEEEAARRAAATAARATNLETALARLRQEQAREAAEARAREAAEARARAAAEARERAAAAQSRAEAAARARDAAELRAREAAEARSRGAEAEMATARTPDPPSRASGGRAMPVLGRITRAFGAVGEGGPSRGLTLQAATGARVVSPCGGRAVFAAPFRSFGQLLIVDCGDGYHVVLAGLDRLDAAPGQRLLAGEPVGQLGEAALYLELRRNGRPIDPRGWFPG</sequence>
<evidence type="ECO:0000313" key="11">
    <source>
        <dbReference type="EMBL" id="MBL6081300.1"/>
    </source>
</evidence>
<feature type="signal peptide" evidence="9">
    <location>
        <begin position="1"/>
        <end position="20"/>
    </location>
</feature>
<dbReference type="InterPro" id="IPR050570">
    <property type="entry name" value="Cell_wall_metabolism_enzyme"/>
</dbReference>
<evidence type="ECO:0000256" key="6">
    <source>
        <dbReference type="ARBA" id="ARBA00023049"/>
    </source>
</evidence>
<feature type="region of interest" description="Disordered" evidence="8">
    <location>
        <begin position="263"/>
        <end position="319"/>
    </location>
</feature>
<dbReference type="Gene3D" id="2.70.70.10">
    <property type="entry name" value="Glucose Permease (Domain IIA)"/>
    <property type="match status" value="1"/>
</dbReference>
<keyword evidence="5" id="KW-0862">Zinc</keyword>
<dbReference type="CDD" id="cd12797">
    <property type="entry name" value="M23_peptidase"/>
    <property type="match status" value="1"/>
</dbReference>
<keyword evidence="6" id="KW-0482">Metalloprotease</keyword>
<evidence type="ECO:0000256" key="1">
    <source>
        <dbReference type="ARBA" id="ARBA00001947"/>
    </source>
</evidence>
<organism evidence="11 12">
    <name type="scientific">Belnapia arida</name>
    <dbReference type="NCBI Taxonomy" id="2804533"/>
    <lineage>
        <taxon>Bacteria</taxon>
        <taxon>Pseudomonadati</taxon>
        <taxon>Pseudomonadota</taxon>
        <taxon>Alphaproteobacteria</taxon>
        <taxon>Acetobacterales</taxon>
        <taxon>Roseomonadaceae</taxon>
        <taxon>Belnapia</taxon>
    </lineage>
</organism>
<keyword evidence="2" id="KW-0645">Protease</keyword>
<evidence type="ECO:0000256" key="8">
    <source>
        <dbReference type="SAM" id="MobiDB-lite"/>
    </source>
</evidence>
<dbReference type="RefSeq" id="WP_202834520.1">
    <property type="nucleotide sequence ID" value="NZ_JAETWB010000024.1"/>
</dbReference>
<evidence type="ECO:0000256" key="5">
    <source>
        <dbReference type="ARBA" id="ARBA00022833"/>
    </source>
</evidence>
<dbReference type="InterPro" id="IPR011055">
    <property type="entry name" value="Dup_hybrid_motif"/>
</dbReference>
<reference evidence="11 12" key="1">
    <citation type="submission" date="2021-01" db="EMBL/GenBank/DDBJ databases">
        <title>Belnapia mucosa sp. nov. and Belnapia arida sp. nov., isolated from the Tabernas Desert (Almeria, Spain).</title>
        <authorList>
            <person name="Molina-Menor E."/>
            <person name="Vidal-Verdu A."/>
            <person name="Calonge A."/>
            <person name="Satari L."/>
            <person name="Pereto J."/>
            <person name="Porcar M."/>
        </authorList>
    </citation>
    <scope>NUCLEOTIDE SEQUENCE [LARGE SCALE GENOMIC DNA]</scope>
    <source>
        <strain evidence="11 12">T18</strain>
    </source>
</reference>
<dbReference type="EMBL" id="JAETWB010000024">
    <property type="protein sequence ID" value="MBL6081300.1"/>
    <property type="molecule type" value="Genomic_DNA"/>
</dbReference>
<feature type="domain" description="M23ase beta-sheet core" evidence="10">
    <location>
        <begin position="340"/>
        <end position="427"/>
    </location>
</feature>
<dbReference type="Proteomes" id="UP000660885">
    <property type="component" value="Unassembled WGS sequence"/>
</dbReference>
<feature type="chain" id="PRO_5045834547" evidence="9">
    <location>
        <begin position="21"/>
        <end position="433"/>
    </location>
</feature>
<evidence type="ECO:0000259" key="10">
    <source>
        <dbReference type="Pfam" id="PF01551"/>
    </source>
</evidence>
<feature type="compositionally biased region" description="Basic and acidic residues" evidence="8">
    <location>
        <begin position="276"/>
        <end position="300"/>
    </location>
</feature>
<proteinExistence type="predicted"/>
<evidence type="ECO:0000256" key="7">
    <source>
        <dbReference type="SAM" id="Coils"/>
    </source>
</evidence>
<protein>
    <submittedName>
        <fullName evidence="11">Peptidoglycan DD-metalloendopeptidase family protein</fullName>
    </submittedName>
</protein>
<comment type="caution">
    <text evidence="11">The sequence shown here is derived from an EMBL/GenBank/DDBJ whole genome shotgun (WGS) entry which is preliminary data.</text>
</comment>
<evidence type="ECO:0000256" key="4">
    <source>
        <dbReference type="ARBA" id="ARBA00022801"/>
    </source>
</evidence>
<keyword evidence="3" id="KW-0479">Metal-binding</keyword>
<keyword evidence="12" id="KW-1185">Reference proteome</keyword>
<dbReference type="PANTHER" id="PTHR21666:SF288">
    <property type="entry name" value="CELL DIVISION PROTEIN YTFB"/>
    <property type="match status" value="1"/>
</dbReference>
<name>A0ABS1U9U4_9PROT</name>
<keyword evidence="4" id="KW-0378">Hydrolase</keyword>
<dbReference type="InterPro" id="IPR016047">
    <property type="entry name" value="M23ase_b-sheet_dom"/>
</dbReference>
<dbReference type="Pfam" id="PF01551">
    <property type="entry name" value="Peptidase_M23"/>
    <property type="match status" value="1"/>
</dbReference>
<evidence type="ECO:0000313" key="12">
    <source>
        <dbReference type="Proteomes" id="UP000660885"/>
    </source>
</evidence>
<keyword evidence="7" id="KW-0175">Coiled coil</keyword>
<accession>A0ABS1U9U4</accession>
<dbReference type="PANTHER" id="PTHR21666">
    <property type="entry name" value="PEPTIDASE-RELATED"/>
    <property type="match status" value="1"/>
</dbReference>
<gene>
    <name evidence="11" type="ORF">JMJ56_25215</name>
</gene>
<keyword evidence="9" id="KW-0732">Signal</keyword>
<feature type="coiled-coil region" evidence="7">
    <location>
        <begin position="32"/>
        <end position="75"/>
    </location>
</feature>